<reference evidence="8" key="1">
    <citation type="submission" date="2025-08" db="UniProtKB">
        <authorList>
            <consortium name="RefSeq"/>
        </authorList>
    </citation>
    <scope>IDENTIFICATION</scope>
</reference>
<dbReference type="RefSeq" id="XP_022110713.1">
    <property type="nucleotide sequence ID" value="XM_022255021.1"/>
</dbReference>
<feature type="region of interest" description="Disordered" evidence="4">
    <location>
        <begin position="1"/>
        <end position="33"/>
    </location>
</feature>
<proteinExistence type="inferred from homology"/>
<dbReference type="GO" id="GO:0000226">
    <property type="term" value="P:microtubule cytoskeleton organization"/>
    <property type="evidence" value="ECO:0007669"/>
    <property type="project" value="TreeGrafter"/>
</dbReference>
<dbReference type="PANTHER" id="PTHR12658:SF0">
    <property type="entry name" value="TUBULIN-SPECIFIC CHAPERONE D"/>
    <property type="match status" value="1"/>
</dbReference>
<dbReference type="OrthoDB" id="10253476at2759"/>
<evidence type="ECO:0000259" key="6">
    <source>
        <dbReference type="Pfam" id="PF25767"/>
    </source>
</evidence>
<dbReference type="GO" id="GO:0007023">
    <property type="term" value="P:post-chaperonin tubulin folding pathway"/>
    <property type="evidence" value="ECO:0007669"/>
    <property type="project" value="InterPro"/>
</dbReference>
<evidence type="ECO:0000256" key="2">
    <source>
        <dbReference type="ARBA" id="ARBA00015003"/>
    </source>
</evidence>
<dbReference type="SUPFAM" id="SSF48371">
    <property type="entry name" value="ARM repeat"/>
    <property type="match status" value="3"/>
</dbReference>
<dbReference type="Pfam" id="PF12612">
    <property type="entry name" value="TFCD_C"/>
    <property type="match status" value="1"/>
</dbReference>
<dbReference type="Pfam" id="PF25767">
    <property type="entry name" value="ARM_TBCD_2nd"/>
    <property type="match status" value="1"/>
</dbReference>
<keyword evidence="7" id="KW-1185">Reference proteome</keyword>
<dbReference type="Gene3D" id="1.25.10.10">
    <property type="entry name" value="Leucine-rich Repeat Variant"/>
    <property type="match status" value="2"/>
</dbReference>
<dbReference type="GO" id="GO:0007021">
    <property type="term" value="P:tubulin complex assembly"/>
    <property type="evidence" value="ECO:0007669"/>
    <property type="project" value="InterPro"/>
</dbReference>
<dbReference type="GO" id="GO:0048487">
    <property type="term" value="F:beta-tubulin binding"/>
    <property type="evidence" value="ECO:0007669"/>
    <property type="project" value="InterPro"/>
</dbReference>
<dbReference type="KEGG" id="aplc:110990162"/>
<dbReference type="GO" id="GO:0016328">
    <property type="term" value="C:lateral plasma membrane"/>
    <property type="evidence" value="ECO:0007669"/>
    <property type="project" value="TreeGrafter"/>
</dbReference>
<comment type="similarity">
    <text evidence="1">Belongs to the TBCD family.</text>
</comment>
<dbReference type="PANTHER" id="PTHR12658">
    <property type="entry name" value="BETA-TUBULIN COFACTOR D"/>
    <property type="match status" value="1"/>
</dbReference>
<keyword evidence="3" id="KW-0143">Chaperone</keyword>
<accession>A0A8B7ZYW5</accession>
<dbReference type="GO" id="GO:0034333">
    <property type="term" value="P:adherens junction assembly"/>
    <property type="evidence" value="ECO:0007669"/>
    <property type="project" value="TreeGrafter"/>
</dbReference>
<evidence type="ECO:0000313" key="7">
    <source>
        <dbReference type="Proteomes" id="UP000694845"/>
    </source>
</evidence>
<gene>
    <name evidence="8" type="primary">LOC110990162</name>
</gene>
<name>A0A8B7ZYW5_ACAPL</name>
<evidence type="ECO:0000256" key="3">
    <source>
        <dbReference type="ARBA" id="ARBA00023186"/>
    </source>
</evidence>
<evidence type="ECO:0000313" key="8">
    <source>
        <dbReference type="RefSeq" id="XP_022110713.1"/>
    </source>
</evidence>
<dbReference type="InterPro" id="IPR011989">
    <property type="entry name" value="ARM-like"/>
</dbReference>
<dbReference type="Pfam" id="PF23579">
    <property type="entry name" value="ARM_TBCD"/>
    <property type="match status" value="1"/>
</dbReference>
<feature type="domain" description="Tubulin-folding cofactor D ARM repeats" evidence="6">
    <location>
        <begin position="298"/>
        <end position="536"/>
    </location>
</feature>
<dbReference type="Proteomes" id="UP000694845">
    <property type="component" value="Unplaced"/>
</dbReference>
<dbReference type="GeneID" id="110990162"/>
<evidence type="ECO:0000256" key="4">
    <source>
        <dbReference type="SAM" id="MobiDB-lite"/>
    </source>
</evidence>
<organism evidence="7 8">
    <name type="scientific">Acanthaster planci</name>
    <name type="common">Crown-of-thorns starfish</name>
    <dbReference type="NCBI Taxonomy" id="133434"/>
    <lineage>
        <taxon>Eukaryota</taxon>
        <taxon>Metazoa</taxon>
        <taxon>Echinodermata</taxon>
        <taxon>Eleutherozoa</taxon>
        <taxon>Asterozoa</taxon>
        <taxon>Asteroidea</taxon>
        <taxon>Valvatacea</taxon>
        <taxon>Valvatida</taxon>
        <taxon>Acanthasteridae</taxon>
        <taxon>Acanthaster</taxon>
    </lineage>
</organism>
<dbReference type="InterPro" id="IPR058033">
    <property type="entry name" value="ARM_TBCD_2nd"/>
</dbReference>
<dbReference type="GO" id="GO:0005096">
    <property type="term" value="F:GTPase activator activity"/>
    <property type="evidence" value="ECO:0007669"/>
    <property type="project" value="InterPro"/>
</dbReference>
<feature type="domain" description="Tubulin-folding cofactor D C-terminal" evidence="5">
    <location>
        <begin position="906"/>
        <end position="1091"/>
    </location>
</feature>
<dbReference type="InterPro" id="IPR022577">
    <property type="entry name" value="TBCD_C"/>
</dbReference>
<evidence type="ECO:0000259" key="5">
    <source>
        <dbReference type="Pfam" id="PF12612"/>
    </source>
</evidence>
<sequence length="1223" mass="136489">MAANVTGKVDRKISMEEGGEDANTAQAGSTHEEFTETEEVRALISSLATVYTDQISVELAVEKFTVIVDKYQEQPHLMDPHLEGILLPLLDIARQSGIDPPLSHLAFKFMYLLTKARGFKTIVRILPHEVADLEPALALLTRQDPADFETWETRYMLLLWMSIICMIPFDMARLDSNAPLDDEGRKREPTMMRIINAAKIYLRVCDKSRDAAALMIAKFLTRHDVKQELLPSFLDWCLRSLTETNYDTMTGMTFLSGLLYTLASLFKIGKREDLVEYAPVVLERLVACHLFDSNNTQLHKLAIKLTQRLGLTFLCARTAAWRYQRGSRSLAANLNSQVSAPLAVGTGSSQIATEDDDEEYDVPEEIEEVIEQLLVGLRDRSTIVRWSAAKGVGRMTGRLPRELADQVVESVLELFCLGELDGAWHGGCLALAELGRRGLLLPERLPEVVPVVLKALAYDEKKGSCSVGAHVRDAACYVCWAFARAYDPQDIKPYINKLASALVITTVFDREVNCRRAASAAFQENVGRQGTFPHGIDILTTADFLAVGNRTNVFLHISCYIADFEEYTLPLIDHLAKIKIGHWDGAIRELTSQALHNLTPKALNYMIETVLPSLIPLATGIDLFTRHGALLAAAEVTHALYKHAIETNRTVSDVLGPESVAGLKQIVKTMVEAKMFRGVTGELLRPAVCVFIEKMSLSKLRCHGDDILEVWQFVLDDNLIGLQRTEVDIQSYAVKALGAFYMEYYQQPDGTVLPGLQDKVLDRYLHELATSQQEMGRMGAAMSLGRQPKFMLETKLMKVLQGLAKASSISSQTEKFAESRRDVIKAIARICKTVGIKADGDPTCLVCGDNIGMVYSALLGAMKDYTTDSRGDVGAWVREASMTSLRELTSLVVKTEPTLITADTIQQLMQCLAQQASEKIDRTRACAGAAILGLLHHEPQVPYIPCREQLLEIFPRSDLQELNWSAPSESFPKMTRLLDLPVYRHHVLLGLTVSVGGLTESLVKHSSQSLMAYLKGLSSLTDLEGFVSAMLDVFQEYEKVDRVTLPMMKMINILLSAGSLEIFAENEDHQFPVQLLDRMKKEIAKCGEPQKLLASVDVFCSMIVFPGVTRRKCLFQVLMFLCHKYPKVRKTSAEKLYEMLLMYDDVVPEDSQEEILTILSETKWDESVLTVRPIRNQLCDLMNIPRPVLKLVNRSQIGLFRVIGCLRNVRSSLPGSNMSCGFS</sequence>
<dbReference type="InterPro" id="IPR033162">
    <property type="entry name" value="TBCD"/>
</dbReference>
<protein>
    <recommendedName>
        <fullName evidence="2">Tubulin-specific chaperone D</fullName>
    </recommendedName>
</protein>
<dbReference type="InterPro" id="IPR016024">
    <property type="entry name" value="ARM-type_fold"/>
</dbReference>
<dbReference type="AlphaFoldDB" id="A0A8B7ZYW5"/>
<evidence type="ECO:0000256" key="1">
    <source>
        <dbReference type="ARBA" id="ARBA00006853"/>
    </source>
</evidence>
<dbReference type="GO" id="GO:0070830">
    <property type="term" value="P:bicellular tight junction assembly"/>
    <property type="evidence" value="ECO:0007669"/>
    <property type="project" value="TreeGrafter"/>
</dbReference>